<feature type="compositionally biased region" description="Low complexity" evidence="1">
    <location>
        <begin position="138"/>
        <end position="150"/>
    </location>
</feature>
<feature type="region of interest" description="Disordered" evidence="1">
    <location>
        <begin position="1"/>
        <end position="199"/>
    </location>
</feature>
<dbReference type="AlphaFoldDB" id="A0AAE1A973"/>
<protein>
    <recommendedName>
        <fullName evidence="4">SAM domain-containing protein</fullName>
    </recommendedName>
</protein>
<feature type="region of interest" description="Disordered" evidence="1">
    <location>
        <begin position="229"/>
        <end position="297"/>
    </location>
</feature>
<organism evidence="2 3">
    <name type="scientific">Elysia crispata</name>
    <name type="common">lettuce slug</name>
    <dbReference type="NCBI Taxonomy" id="231223"/>
    <lineage>
        <taxon>Eukaryota</taxon>
        <taxon>Metazoa</taxon>
        <taxon>Spiralia</taxon>
        <taxon>Lophotrochozoa</taxon>
        <taxon>Mollusca</taxon>
        <taxon>Gastropoda</taxon>
        <taxon>Heterobranchia</taxon>
        <taxon>Euthyneura</taxon>
        <taxon>Panpulmonata</taxon>
        <taxon>Sacoglossa</taxon>
        <taxon>Placobranchoidea</taxon>
        <taxon>Plakobranchidae</taxon>
        <taxon>Elysia</taxon>
    </lineage>
</organism>
<comment type="caution">
    <text evidence="2">The sequence shown here is derived from an EMBL/GenBank/DDBJ whole genome shotgun (WGS) entry which is preliminary data.</text>
</comment>
<dbReference type="Proteomes" id="UP001283361">
    <property type="component" value="Unassembled WGS sequence"/>
</dbReference>
<proteinExistence type="predicted"/>
<feature type="compositionally biased region" description="Low complexity" evidence="1">
    <location>
        <begin position="229"/>
        <end position="239"/>
    </location>
</feature>
<evidence type="ECO:0000313" key="3">
    <source>
        <dbReference type="Proteomes" id="UP001283361"/>
    </source>
</evidence>
<feature type="compositionally biased region" description="Low complexity" evidence="1">
    <location>
        <begin position="262"/>
        <end position="271"/>
    </location>
</feature>
<reference evidence="2" key="1">
    <citation type="journal article" date="2023" name="G3 (Bethesda)">
        <title>A reference genome for the long-term kleptoplast-retaining sea slug Elysia crispata morphotype clarki.</title>
        <authorList>
            <person name="Eastman K.E."/>
            <person name="Pendleton A.L."/>
            <person name="Shaikh M.A."/>
            <person name="Suttiyut T."/>
            <person name="Ogas R."/>
            <person name="Tomko P."/>
            <person name="Gavelis G."/>
            <person name="Widhalm J.R."/>
            <person name="Wisecaver J.H."/>
        </authorList>
    </citation>
    <scope>NUCLEOTIDE SEQUENCE</scope>
    <source>
        <strain evidence="2">ECLA1</strain>
    </source>
</reference>
<dbReference type="EMBL" id="JAWDGP010002420">
    <property type="protein sequence ID" value="KAK3783325.1"/>
    <property type="molecule type" value="Genomic_DNA"/>
</dbReference>
<keyword evidence="3" id="KW-1185">Reference proteome</keyword>
<evidence type="ECO:0000313" key="2">
    <source>
        <dbReference type="EMBL" id="KAK3783325.1"/>
    </source>
</evidence>
<accession>A0AAE1A973</accession>
<sequence length="521" mass="57807">MSNFQKPPTAQPPFITLRRSSREDVDVSKKRMEPHIEEEPAKELEEEHDDDALDTPKAGSTESDEEERPTPDGQPSHISVQPLHVAQAHVPPKPIVKFTISLESNPEEEEVAADEKEKELGIKEVSQDKTQQADVPKESSSLPSLKLHLPGMSAVSSPEGGSSPEIRQPTSRLRLHSAEGSCGPPGSPLASTPSSSRRRQTFCGISYLARRNLSRENAFEDNEDVMSVSSSSEFSPAGSQLSLGPDNTRLTGLHMGEDLSSDEAVSSDSKSPGPRDRAASELSDDSPSPHSATAGCRSPAFCSQDHNLLVTPVNKQLRIVTSVDRALHPHRRSSLSSPKGDRERAFSFGRISSENLEHIAFVDYLKRQKLGQYLKSFPPNMSLLDFRLTTEEELSNVYGVHDADGRRLLLRAIEMAREEDESDNDSMGVSQIPSLKKHAETEKVADWHIVTEGWRITWPQELPTAIFYDNCLTSWPNSLSKLTKIRLLPQAGLDNTIETAGQHRRESKDMDPRREQNVFIY</sequence>
<evidence type="ECO:0000256" key="1">
    <source>
        <dbReference type="SAM" id="MobiDB-lite"/>
    </source>
</evidence>
<name>A0AAE1A973_9GAST</name>
<gene>
    <name evidence="2" type="ORF">RRG08_044334</name>
</gene>
<feature type="compositionally biased region" description="Basic and acidic residues" evidence="1">
    <location>
        <begin position="113"/>
        <end position="127"/>
    </location>
</feature>
<evidence type="ECO:0008006" key="4">
    <source>
        <dbReference type="Google" id="ProtNLM"/>
    </source>
</evidence>
<feature type="compositionally biased region" description="Basic and acidic residues" evidence="1">
    <location>
        <begin position="20"/>
        <end position="45"/>
    </location>
</feature>